<gene>
    <name evidence="10" type="ORF">SAMN05443431_107129</name>
</gene>
<dbReference type="AlphaFoldDB" id="A0A1I3R4U3"/>
<dbReference type="Gene3D" id="2.60.120.590">
    <property type="entry name" value="Alpha-ketoglutarate-dependent dioxygenase AlkB-like"/>
    <property type="match status" value="1"/>
</dbReference>
<dbReference type="GO" id="GO:0016705">
    <property type="term" value="F:oxidoreductase activity, acting on paired donors, with incorporation or reduction of molecular oxygen"/>
    <property type="evidence" value="ECO:0007669"/>
    <property type="project" value="UniProtKB-ARBA"/>
</dbReference>
<keyword evidence="11" id="KW-1185">Reference proteome</keyword>
<keyword evidence="3" id="KW-0227">DNA damage</keyword>
<keyword evidence="6" id="KW-0560">Oxidoreductase</keyword>
<reference evidence="11" key="1">
    <citation type="submission" date="2016-10" db="EMBL/GenBank/DDBJ databases">
        <authorList>
            <person name="Varghese N."/>
            <person name="Submissions S."/>
        </authorList>
    </citation>
    <scope>NUCLEOTIDE SEQUENCE [LARGE SCALE GENOMIC DNA]</scope>
    <source>
        <strain evidence="11">DSM 28881</strain>
    </source>
</reference>
<accession>A0A1I3R4U3</accession>
<feature type="domain" description="Fe2OG dioxygenase" evidence="9">
    <location>
        <begin position="110"/>
        <end position="209"/>
    </location>
</feature>
<protein>
    <submittedName>
        <fullName evidence="10">Alkylated DNA repair dioxygenase AlkB</fullName>
    </submittedName>
</protein>
<keyword evidence="4" id="KW-0460">Magnesium</keyword>
<dbReference type="STRING" id="1144750.SAMN05443431_107129"/>
<evidence type="ECO:0000256" key="6">
    <source>
        <dbReference type="ARBA" id="ARBA00023002"/>
    </source>
</evidence>
<comment type="cofactor">
    <cofactor evidence="1">
        <name>Fe(2+)</name>
        <dbReference type="ChEBI" id="CHEBI:29033"/>
    </cofactor>
</comment>
<dbReference type="InterPro" id="IPR037151">
    <property type="entry name" value="AlkB-like_sf"/>
</dbReference>
<evidence type="ECO:0000256" key="3">
    <source>
        <dbReference type="ARBA" id="ARBA00022763"/>
    </source>
</evidence>
<evidence type="ECO:0000256" key="5">
    <source>
        <dbReference type="ARBA" id="ARBA00022964"/>
    </source>
</evidence>
<dbReference type="PANTHER" id="PTHR31212">
    <property type="entry name" value="ALPHA-KETOGLUTARATE-DEPENDENT DIOXYGENASE ALKB HOMOLOG 3"/>
    <property type="match status" value="1"/>
</dbReference>
<name>A0A1I3R4U3_9FLAO</name>
<dbReference type="InterPro" id="IPR027450">
    <property type="entry name" value="AlkB-like"/>
</dbReference>
<dbReference type="FunFam" id="2.60.120.590:FF:000004">
    <property type="entry name" value="DNA oxidative demethylase ALKBH2"/>
    <property type="match status" value="1"/>
</dbReference>
<dbReference type="PROSITE" id="PS51471">
    <property type="entry name" value="FE2OG_OXY"/>
    <property type="match status" value="1"/>
</dbReference>
<sequence>MDVFNQPNLFSTDQVVKTVFDLPGADVTLFENFFSIEESNALYTSLLNNTTWEQDQMAIYGKQIDLPRLTAWYGDTDLEVAYVGKTTKLRPWTAELIKIKERIEQEVDVKFTRCLLNYYRDGKDSVDWHQDYEVGKRKNTVIGSVTLGATRPFQLKHATRKDLKRIEIPLAHGSMLIMQGATQENWKHKIPKTVKPILPRINLTFRWVQ</sequence>
<dbReference type="Pfam" id="PF13532">
    <property type="entry name" value="2OG-FeII_Oxy_2"/>
    <property type="match status" value="1"/>
</dbReference>
<keyword evidence="5 10" id="KW-0223">Dioxygenase</keyword>
<evidence type="ECO:0000256" key="1">
    <source>
        <dbReference type="ARBA" id="ARBA00001954"/>
    </source>
</evidence>
<dbReference type="SUPFAM" id="SSF51197">
    <property type="entry name" value="Clavaminate synthase-like"/>
    <property type="match status" value="1"/>
</dbReference>
<evidence type="ECO:0000259" key="9">
    <source>
        <dbReference type="PROSITE" id="PS51471"/>
    </source>
</evidence>
<dbReference type="GO" id="GO:0006307">
    <property type="term" value="P:DNA alkylation repair"/>
    <property type="evidence" value="ECO:0007669"/>
    <property type="project" value="InterPro"/>
</dbReference>
<dbReference type="EMBL" id="FORM01000007">
    <property type="protein sequence ID" value="SFJ41614.1"/>
    <property type="molecule type" value="Genomic_DNA"/>
</dbReference>
<keyword evidence="2" id="KW-0479">Metal-binding</keyword>
<dbReference type="GO" id="GO:0140097">
    <property type="term" value="F:catalytic activity, acting on DNA"/>
    <property type="evidence" value="ECO:0007669"/>
    <property type="project" value="UniProtKB-ARBA"/>
</dbReference>
<evidence type="ECO:0000313" key="10">
    <source>
        <dbReference type="EMBL" id="SFJ41614.1"/>
    </source>
</evidence>
<dbReference type="GO" id="GO:0046872">
    <property type="term" value="F:metal ion binding"/>
    <property type="evidence" value="ECO:0007669"/>
    <property type="project" value="UniProtKB-KW"/>
</dbReference>
<evidence type="ECO:0000256" key="4">
    <source>
        <dbReference type="ARBA" id="ARBA00022842"/>
    </source>
</evidence>
<dbReference type="InterPro" id="IPR005123">
    <property type="entry name" value="Oxoglu/Fe-dep_dioxygenase_dom"/>
</dbReference>
<dbReference type="GO" id="GO:0032451">
    <property type="term" value="F:demethylase activity"/>
    <property type="evidence" value="ECO:0007669"/>
    <property type="project" value="UniProtKB-ARBA"/>
</dbReference>
<evidence type="ECO:0000256" key="7">
    <source>
        <dbReference type="ARBA" id="ARBA00023004"/>
    </source>
</evidence>
<evidence type="ECO:0000256" key="8">
    <source>
        <dbReference type="ARBA" id="ARBA00023204"/>
    </source>
</evidence>
<proteinExistence type="predicted"/>
<dbReference type="PANTHER" id="PTHR31212:SF4">
    <property type="entry name" value="ALPHA-KETOGLUTARATE-DEPENDENT DIOXYGENASE ALKB HOMOLOG 3"/>
    <property type="match status" value="1"/>
</dbReference>
<evidence type="ECO:0000313" key="11">
    <source>
        <dbReference type="Proteomes" id="UP000199559"/>
    </source>
</evidence>
<dbReference type="GO" id="GO:0051213">
    <property type="term" value="F:dioxygenase activity"/>
    <property type="evidence" value="ECO:0007669"/>
    <property type="project" value="UniProtKB-KW"/>
</dbReference>
<dbReference type="RefSeq" id="WP_090840916.1">
    <property type="nucleotide sequence ID" value="NZ_CANLBQ010000001.1"/>
</dbReference>
<dbReference type="GO" id="GO:0016787">
    <property type="term" value="F:hydrolase activity"/>
    <property type="evidence" value="ECO:0007669"/>
    <property type="project" value="UniProtKB-ARBA"/>
</dbReference>
<organism evidence="10 11">
    <name type="scientific">Olleya namhaensis</name>
    <dbReference type="NCBI Taxonomy" id="1144750"/>
    <lineage>
        <taxon>Bacteria</taxon>
        <taxon>Pseudomonadati</taxon>
        <taxon>Bacteroidota</taxon>
        <taxon>Flavobacteriia</taxon>
        <taxon>Flavobacteriales</taxon>
        <taxon>Flavobacteriaceae</taxon>
    </lineage>
</organism>
<dbReference type="InterPro" id="IPR032854">
    <property type="entry name" value="ALKBH3"/>
</dbReference>
<evidence type="ECO:0000256" key="2">
    <source>
        <dbReference type="ARBA" id="ARBA00022723"/>
    </source>
</evidence>
<keyword evidence="8" id="KW-0234">DNA repair</keyword>
<dbReference type="Proteomes" id="UP000199559">
    <property type="component" value="Unassembled WGS sequence"/>
</dbReference>
<keyword evidence="7" id="KW-0408">Iron</keyword>